<keyword evidence="2" id="KW-0472">Membrane</keyword>
<keyword evidence="1" id="KW-0347">Helicase</keyword>
<dbReference type="Proteomes" id="UP001454036">
    <property type="component" value="Unassembled WGS sequence"/>
</dbReference>
<keyword evidence="5" id="KW-1185">Reference proteome</keyword>
<proteinExistence type="inferred from homology"/>
<dbReference type="GO" id="GO:0000723">
    <property type="term" value="P:telomere maintenance"/>
    <property type="evidence" value="ECO:0007669"/>
    <property type="project" value="InterPro"/>
</dbReference>
<feature type="transmembrane region" description="Helical" evidence="2">
    <location>
        <begin position="207"/>
        <end position="224"/>
    </location>
</feature>
<evidence type="ECO:0000313" key="4">
    <source>
        <dbReference type="EMBL" id="GAA0183242.1"/>
    </source>
</evidence>
<dbReference type="GO" id="GO:0043139">
    <property type="term" value="F:5'-3' DNA helicase activity"/>
    <property type="evidence" value="ECO:0007669"/>
    <property type="project" value="UniProtKB-EC"/>
</dbReference>
<keyword evidence="1" id="KW-0233">DNA recombination</keyword>
<dbReference type="Pfam" id="PF05970">
    <property type="entry name" value="PIF1"/>
    <property type="match status" value="1"/>
</dbReference>
<reference evidence="4 5" key="1">
    <citation type="submission" date="2024-01" db="EMBL/GenBank/DDBJ databases">
        <title>The complete chloroplast genome sequence of Lithospermum erythrorhizon: insights into the phylogenetic relationship among Boraginaceae species and the maternal lineages of purple gromwells.</title>
        <authorList>
            <person name="Okada T."/>
            <person name="Watanabe K."/>
        </authorList>
    </citation>
    <scope>NUCLEOTIDE SEQUENCE [LARGE SCALE GENOMIC DNA]</scope>
</reference>
<keyword evidence="2" id="KW-0812">Transmembrane</keyword>
<comment type="cofactor">
    <cofactor evidence="1">
        <name>Mg(2+)</name>
        <dbReference type="ChEBI" id="CHEBI:18420"/>
    </cofactor>
</comment>
<dbReference type="Gene3D" id="3.40.50.300">
    <property type="entry name" value="P-loop containing nucleotide triphosphate hydrolases"/>
    <property type="match status" value="1"/>
</dbReference>
<comment type="similarity">
    <text evidence="1">Belongs to the helicase family.</text>
</comment>
<dbReference type="PANTHER" id="PTHR10492:SF94">
    <property type="entry name" value="ATP-DEPENDENT DNA HELICASE"/>
    <property type="match status" value="1"/>
</dbReference>
<keyword evidence="1" id="KW-0234">DNA repair</keyword>
<dbReference type="GO" id="GO:0016787">
    <property type="term" value="F:hydrolase activity"/>
    <property type="evidence" value="ECO:0007669"/>
    <property type="project" value="UniProtKB-KW"/>
</dbReference>
<accession>A0AAV3RSJ2</accession>
<dbReference type="SUPFAM" id="SSF52540">
    <property type="entry name" value="P-loop containing nucleoside triphosphate hydrolases"/>
    <property type="match status" value="1"/>
</dbReference>
<dbReference type="InterPro" id="IPR010285">
    <property type="entry name" value="DNA_helicase_pif1-like_DEAD"/>
</dbReference>
<keyword evidence="1" id="KW-0378">Hydrolase</keyword>
<evidence type="ECO:0000259" key="3">
    <source>
        <dbReference type="Pfam" id="PF05970"/>
    </source>
</evidence>
<dbReference type="GO" id="GO:0005524">
    <property type="term" value="F:ATP binding"/>
    <property type="evidence" value="ECO:0007669"/>
    <property type="project" value="UniProtKB-KW"/>
</dbReference>
<dbReference type="EC" id="5.6.2.3" evidence="1"/>
<gene>
    <name evidence="4" type="ORF">LIER_30694</name>
</gene>
<comment type="caution">
    <text evidence="4">The sequence shown here is derived from an EMBL/GenBank/DDBJ whole genome shotgun (WGS) entry which is preliminary data.</text>
</comment>
<evidence type="ECO:0000313" key="5">
    <source>
        <dbReference type="Proteomes" id="UP001454036"/>
    </source>
</evidence>
<evidence type="ECO:0000256" key="2">
    <source>
        <dbReference type="SAM" id="Phobius"/>
    </source>
</evidence>
<name>A0AAV3RSJ2_LITER</name>
<keyword evidence="1" id="KW-0547">Nucleotide-binding</keyword>
<keyword evidence="2" id="KW-1133">Transmembrane helix</keyword>
<keyword evidence="1" id="KW-0227">DNA damage</keyword>
<evidence type="ECO:0000256" key="1">
    <source>
        <dbReference type="RuleBase" id="RU363044"/>
    </source>
</evidence>
<sequence>MPGGYLHTKLFGGYMDFHLVGCIHLSFNYKYTCRINIIRFEDDADLDALMMDERSKRSMLTEFFNMNSSDPDAQHLNCLYKNFPSRYVWDSTKRDSDIVHRLLLRINDTLKSFGKEVDDYHIVPCSFVPTDSEELTREVSAELSLPVLDIDLHTLDELNIEQRGAFNILFDKAMAGEGGSFFVDGPSGTGKSFFLYKVLLANIRSKGFIALVVATSGIASFCFLEGRTAHSRFKIPIDITSIVKCQVSYQSGDAY</sequence>
<protein>
    <recommendedName>
        <fullName evidence="1">ATP-dependent DNA helicase</fullName>
        <ecNumber evidence="1">5.6.2.3</ecNumber>
    </recommendedName>
</protein>
<dbReference type="GO" id="GO:0006281">
    <property type="term" value="P:DNA repair"/>
    <property type="evidence" value="ECO:0007669"/>
    <property type="project" value="UniProtKB-KW"/>
</dbReference>
<dbReference type="EMBL" id="BAABME010011101">
    <property type="protein sequence ID" value="GAA0183242.1"/>
    <property type="molecule type" value="Genomic_DNA"/>
</dbReference>
<comment type="catalytic activity">
    <reaction evidence="1">
        <text>ATP + H2O = ADP + phosphate + H(+)</text>
        <dbReference type="Rhea" id="RHEA:13065"/>
        <dbReference type="ChEBI" id="CHEBI:15377"/>
        <dbReference type="ChEBI" id="CHEBI:15378"/>
        <dbReference type="ChEBI" id="CHEBI:30616"/>
        <dbReference type="ChEBI" id="CHEBI:43474"/>
        <dbReference type="ChEBI" id="CHEBI:456216"/>
        <dbReference type="EC" id="5.6.2.3"/>
    </reaction>
</comment>
<organism evidence="4 5">
    <name type="scientific">Lithospermum erythrorhizon</name>
    <name type="common">Purple gromwell</name>
    <name type="synonym">Lithospermum officinale var. erythrorhizon</name>
    <dbReference type="NCBI Taxonomy" id="34254"/>
    <lineage>
        <taxon>Eukaryota</taxon>
        <taxon>Viridiplantae</taxon>
        <taxon>Streptophyta</taxon>
        <taxon>Embryophyta</taxon>
        <taxon>Tracheophyta</taxon>
        <taxon>Spermatophyta</taxon>
        <taxon>Magnoliopsida</taxon>
        <taxon>eudicotyledons</taxon>
        <taxon>Gunneridae</taxon>
        <taxon>Pentapetalae</taxon>
        <taxon>asterids</taxon>
        <taxon>lamiids</taxon>
        <taxon>Boraginales</taxon>
        <taxon>Boraginaceae</taxon>
        <taxon>Boraginoideae</taxon>
        <taxon>Lithospermeae</taxon>
        <taxon>Lithospermum</taxon>
    </lineage>
</organism>
<keyword evidence="1" id="KW-0067">ATP-binding</keyword>
<dbReference type="PANTHER" id="PTHR10492">
    <property type="match status" value="1"/>
</dbReference>
<dbReference type="GO" id="GO:0006310">
    <property type="term" value="P:DNA recombination"/>
    <property type="evidence" value="ECO:0007669"/>
    <property type="project" value="UniProtKB-KW"/>
</dbReference>
<feature type="domain" description="DNA helicase Pif1-like DEAD-box helicase" evidence="3">
    <location>
        <begin position="158"/>
        <end position="251"/>
    </location>
</feature>
<dbReference type="InterPro" id="IPR027417">
    <property type="entry name" value="P-loop_NTPase"/>
</dbReference>
<dbReference type="AlphaFoldDB" id="A0AAV3RSJ2"/>